<reference evidence="3 4" key="1">
    <citation type="journal article" date="2019" name="Nat. Ecol. Evol.">
        <title>Megaphylogeny resolves global patterns of mushroom evolution.</title>
        <authorList>
            <person name="Varga T."/>
            <person name="Krizsan K."/>
            <person name="Foldi C."/>
            <person name="Dima B."/>
            <person name="Sanchez-Garcia M."/>
            <person name="Sanchez-Ramirez S."/>
            <person name="Szollosi G.J."/>
            <person name="Szarkandi J.G."/>
            <person name="Papp V."/>
            <person name="Albert L."/>
            <person name="Andreopoulos W."/>
            <person name="Angelini C."/>
            <person name="Antonin V."/>
            <person name="Barry K.W."/>
            <person name="Bougher N.L."/>
            <person name="Buchanan P."/>
            <person name="Buyck B."/>
            <person name="Bense V."/>
            <person name="Catcheside P."/>
            <person name="Chovatia M."/>
            <person name="Cooper J."/>
            <person name="Damon W."/>
            <person name="Desjardin D."/>
            <person name="Finy P."/>
            <person name="Geml J."/>
            <person name="Haridas S."/>
            <person name="Hughes K."/>
            <person name="Justo A."/>
            <person name="Karasinski D."/>
            <person name="Kautmanova I."/>
            <person name="Kiss B."/>
            <person name="Kocsube S."/>
            <person name="Kotiranta H."/>
            <person name="LaButti K.M."/>
            <person name="Lechner B.E."/>
            <person name="Liimatainen K."/>
            <person name="Lipzen A."/>
            <person name="Lukacs Z."/>
            <person name="Mihaltcheva S."/>
            <person name="Morgado L.N."/>
            <person name="Niskanen T."/>
            <person name="Noordeloos M.E."/>
            <person name="Ohm R.A."/>
            <person name="Ortiz-Santana B."/>
            <person name="Ovrebo C."/>
            <person name="Racz N."/>
            <person name="Riley R."/>
            <person name="Savchenko A."/>
            <person name="Shiryaev A."/>
            <person name="Soop K."/>
            <person name="Spirin V."/>
            <person name="Szebenyi C."/>
            <person name="Tomsovsky M."/>
            <person name="Tulloss R.E."/>
            <person name="Uehling J."/>
            <person name="Grigoriev I.V."/>
            <person name="Vagvolgyi C."/>
            <person name="Papp T."/>
            <person name="Martin F.M."/>
            <person name="Miettinen O."/>
            <person name="Hibbett D.S."/>
            <person name="Nagy L.G."/>
        </authorList>
    </citation>
    <scope>NUCLEOTIDE SEQUENCE [LARGE SCALE GENOMIC DNA]</scope>
    <source>
        <strain evidence="3 4">OMC1185</strain>
    </source>
</reference>
<sequence length="1326" mass="147669">MHFLRLLQLSSQSRSPKQDWLTHLPRKNIEGPCLLRLSLMTSSHYSTLMFERIITVWLMRVTRRQDPLGLPRLYLVTAQRTVAVKSILLTMMLVQRTAITKKTIPRTMRLKIQSRALPMRLRRRSDRLGLVKPYQDTAPNLDELRLRCKKTAVQSAARTTKNRVNMRTTRTRTRRTRAKRKMGHQSKTLVSTSGRTWKLLSGSLGFDGSFYVSKPAPEAPNPALNLGNLGPIGLPLSEREARVIAASCIQAPFGKGERTVVDKSVRDTWEMDASQVRFDNPAWHTYMDTVTREVCKTLGIKFEVSRPRAELYKLLLYQSGSHFLPHKDTEKAPGMIATIVVVLSSRFTGGEVHVSHGTMSKVLDCSGTSAFQTTVLAWYTDVTHEVKPITSGYRIALAYNLMHTTAARRPALPSSEAKLDQLMHILRSWKHSQKVGASNTPAKLLYLLKHEYGKADLSADALKGSDAHLLSMLNHSAHGLGFHIGLASVECHVTGVPDDDGDYYSRKYGHYDDRDPDEMEMIEVIDQEMSITDVVDLDGTKIRNEIECDDSETIPSDLRKKVESGNPDDQEYEGYMGNGAGSLERWYRRTVFVIWPESSHFQIAYGDGNDAYALTTLSGITSSTRPSRKDKKFVQWVIRTLSPRSPVEVARAVSSIACRWEDFTLWKQAVQACGADKSVNMLTAPRIMKAIDTFGIDQLKTTLEVMLANDPGNQSRYDLIRQIRLRLGDTRPPDYLFIAWVTEQYEHFVQSLKAPAVGEGPMLIQLALENGGLAFLNDTILPQMKAVADAGFLRTFALSVKSQEDGFRSSTSLISLDDLVQDILSSAIEKVDFYAVSPQKPVQTSTYMSYYNRAPAPQPLPTPELAELYVLTCIKAQSDNLLERLFQRLLEQPPAAPEAHLQQRAATVLLPLVARMRNALGTSRNIVVAAFHLADFCRGVLEYWSKHQAHSQAPHLESLVEAALLSGEFTLLSSLIVPKLKVLQLPEASMRRFVEEVHNRRGEFASAQGAEASLSPLTTDLVDYIIGKAVMVSPASAIEYLDFCLNTGNPASCVRVIMRLLNPGVTVSDAYIKQSLVPFIPELRRFLIRHKLSPTTEPFSSAFKAIMTAWLNKFLGPKPSEARMEQIIASVRRLDCSCLDCRSVVKFLGNRDSTQSVLTLSRIGAPKRRHVEQYLGRYCSLAATWALVSGSPQGLRVQKTDCLLGPAAWRASQTEAKIVLNSISTSGEELKTIFGADYDALLRRINGTTVPATVPLTTATAHQSQSDREDRLPSAVASTKTLLTRPPWTGTQGGPSTAPPTRPFSLPSKKRKPPIDESDIIDLTSP</sequence>
<proteinExistence type="predicted"/>
<dbReference type="EMBL" id="ML213528">
    <property type="protein sequence ID" value="TFK46617.1"/>
    <property type="molecule type" value="Genomic_DNA"/>
</dbReference>
<accession>A0A5C3MP12</accession>
<organism evidence="3 4">
    <name type="scientific">Heliocybe sulcata</name>
    <dbReference type="NCBI Taxonomy" id="5364"/>
    <lineage>
        <taxon>Eukaryota</taxon>
        <taxon>Fungi</taxon>
        <taxon>Dikarya</taxon>
        <taxon>Basidiomycota</taxon>
        <taxon>Agaricomycotina</taxon>
        <taxon>Agaricomycetes</taxon>
        <taxon>Gloeophyllales</taxon>
        <taxon>Gloeophyllaceae</taxon>
        <taxon>Heliocybe</taxon>
    </lineage>
</organism>
<dbReference type="PANTHER" id="PTHR33099">
    <property type="entry name" value="FE2OG DIOXYGENASE DOMAIN-CONTAINING PROTEIN"/>
    <property type="match status" value="1"/>
</dbReference>
<evidence type="ECO:0000259" key="2">
    <source>
        <dbReference type="Pfam" id="PF13640"/>
    </source>
</evidence>
<evidence type="ECO:0000313" key="3">
    <source>
        <dbReference type="EMBL" id="TFK46617.1"/>
    </source>
</evidence>
<feature type="compositionally biased region" description="Basic residues" evidence="1">
    <location>
        <begin position="169"/>
        <end position="184"/>
    </location>
</feature>
<dbReference type="Proteomes" id="UP000305948">
    <property type="component" value="Unassembled WGS sequence"/>
</dbReference>
<evidence type="ECO:0000256" key="1">
    <source>
        <dbReference type="SAM" id="MobiDB-lite"/>
    </source>
</evidence>
<dbReference type="Gene3D" id="2.60.120.620">
    <property type="entry name" value="q2cbj1_9rhob like domain"/>
    <property type="match status" value="1"/>
</dbReference>
<keyword evidence="4" id="KW-1185">Reference proteome</keyword>
<gene>
    <name evidence="3" type="ORF">OE88DRAFT_876433</name>
</gene>
<dbReference type="OrthoDB" id="124582at2759"/>
<dbReference type="InterPro" id="IPR044862">
    <property type="entry name" value="Pro_4_hyd_alph_FE2OG_OXY"/>
</dbReference>
<feature type="region of interest" description="Disordered" evidence="1">
    <location>
        <begin position="154"/>
        <end position="190"/>
    </location>
</feature>
<dbReference type="Pfam" id="PF13640">
    <property type="entry name" value="2OG-FeII_Oxy_3"/>
    <property type="match status" value="1"/>
</dbReference>
<feature type="region of interest" description="Disordered" evidence="1">
    <location>
        <begin position="1259"/>
        <end position="1326"/>
    </location>
</feature>
<evidence type="ECO:0000313" key="4">
    <source>
        <dbReference type="Proteomes" id="UP000305948"/>
    </source>
</evidence>
<protein>
    <recommendedName>
        <fullName evidence="2">Prolyl 4-hydroxylase alpha subunit Fe(2+) 2OG dioxygenase domain-containing protein</fullName>
    </recommendedName>
</protein>
<name>A0A5C3MP12_9AGAM</name>
<feature type="compositionally biased region" description="Low complexity" evidence="1">
    <location>
        <begin position="158"/>
        <end position="168"/>
    </location>
</feature>
<dbReference type="PANTHER" id="PTHR33099:SF7">
    <property type="entry name" value="MYND-TYPE DOMAIN-CONTAINING PROTEIN"/>
    <property type="match status" value="1"/>
</dbReference>
<feature type="domain" description="Prolyl 4-hydroxylase alpha subunit Fe(2+) 2OG dioxygenase" evidence="2">
    <location>
        <begin position="313"/>
        <end position="400"/>
    </location>
</feature>